<dbReference type="Proteomes" id="UP000466442">
    <property type="component" value="Unassembled WGS sequence"/>
</dbReference>
<feature type="compositionally biased region" description="Basic residues" evidence="1">
    <location>
        <begin position="75"/>
        <end position="84"/>
    </location>
</feature>
<proteinExistence type="predicted"/>
<evidence type="ECO:0000256" key="1">
    <source>
        <dbReference type="SAM" id="MobiDB-lite"/>
    </source>
</evidence>
<evidence type="ECO:0000313" key="2">
    <source>
        <dbReference type="EMBL" id="KAF6198830.1"/>
    </source>
</evidence>
<dbReference type="EMBL" id="WIXP02000015">
    <property type="protein sequence ID" value="KAF6198830.1"/>
    <property type="molecule type" value="Genomic_DNA"/>
</dbReference>
<feature type="region of interest" description="Disordered" evidence="1">
    <location>
        <begin position="1"/>
        <end position="21"/>
    </location>
</feature>
<reference evidence="2" key="1">
    <citation type="journal article" date="2021" name="Mol. Ecol. Resour.">
        <title>Apolygus lucorum genome provides insights into omnivorousness and mesophyll feeding.</title>
        <authorList>
            <person name="Liu Y."/>
            <person name="Liu H."/>
            <person name="Wang H."/>
            <person name="Huang T."/>
            <person name="Liu B."/>
            <person name="Yang B."/>
            <person name="Yin L."/>
            <person name="Li B."/>
            <person name="Zhang Y."/>
            <person name="Zhang S."/>
            <person name="Jiang F."/>
            <person name="Zhang X."/>
            <person name="Ren Y."/>
            <person name="Wang B."/>
            <person name="Wang S."/>
            <person name="Lu Y."/>
            <person name="Wu K."/>
            <person name="Fan W."/>
            <person name="Wang G."/>
        </authorList>
    </citation>
    <scope>NUCLEOTIDE SEQUENCE</scope>
    <source>
        <strain evidence="2">12Hb</strain>
    </source>
</reference>
<sequence length="84" mass="9592">MSEVEEEKTPPGTGKLIQEDSDIFESEDGVVYYEEEHNEMDDSGIDNSPRDDFEDLNDEEMEEDYGGGADFNRPPMHRGRGGFR</sequence>
<dbReference type="AlphaFoldDB" id="A0A8S9WPI1"/>
<name>A0A8S9WPI1_APOLU</name>
<gene>
    <name evidence="2" type="ORF">GE061_006853</name>
</gene>
<evidence type="ECO:0000313" key="3">
    <source>
        <dbReference type="Proteomes" id="UP000466442"/>
    </source>
</evidence>
<organism evidence="2 3">
    <name type="scientific">Apolygus lucorum</name>
    <name type="common">Small green plant bug</name>
    <name type="synonym">Lygocoris lucorum</name>
    <dbReference type="NCBI Taxonomy" id="248454"/>
    <lineage>
        <taxon>Eukaryota</taxon>
        <taxon>Metazoa</taxon>
        <taxon>Ecdysozoa</taxon>
        <taxon>Arthropoda</taxon>
        <taxon>Hexapoda</taxon>
        <taxon>Insecta</taxon>
        <taxon>Pterygota</taxon>
        <taxon>Neoptera</taxon>
        <taxon>Paraneoptera</taxon>
        <taxon>Hemiptera</taxon>
        <taxon>Heteroptera</taxon>
        <taxon>Panheteroptera</taxon>
        <taxon>Cimicomorpha</taxon>
        <taxon>Miridae</taxon>
        <taxon>Mirini</taxon>
        <taxon>Apolygus</taxon>
    </lineage>
</organism>
<feature type="region of interest" description="Disordered" evidence="1">
    <location>
        <begin position="60"/>
        <end position="84"/>
    </location>
</feature>
<protein>
    <submittedName>
        <fullName evidence="2">Uncharacterized protein</fullName>
    </submittedName>
</protein>
<keyword evidence="3" id="KW-1185">Reference proteome</keyword>
<accession>A0A8S9WPI1</accession>
<comment type="caution">
    <text evidence="2">The sequence shown here is derived from an EMBL/GenBank/DDBJ whole genome shotgun (WGS) entry which is preliminary data.</text>
</comment>